<organism evidence="10 11">
    <name type="scientific">Rhodopseudomonas palustris (strain HaA2)</name>
    <dbReference type="NCBI Taxonomy" id="316058"/>
    <lineage>
        <taxon>Bacteria</taxon>
        <taxon>Pseudomonadati</taxon>
        <taxon>Pseudomonadota</taxon>
        <taxon>Alphaproteobacteria</taxon>
        <taxon>Hyphomicrobiales</taxon>
        <taxon>Nitrobacteraceae</taxon>
        <taxon>Rhodopseudomonas</taxon>
    </lineage>
</organism>
<dbReference type="Proteomes" id="UP000008809">
    <property type="component" value="Chromosome"/>
</dbReference>
<dbReference type="OrthoDB" id="276604at2"/>
<feature type="compositionally biased region" description="Low complexity" evidence="7">
    <location>
        <begin position="25"/>
        <end position="34"/>
    </location>
</feature>
<dbReference type="KEGG" id="rpb:RPB_2500"/>
<protein>
    <recommendedName>
        <fullName evidence="3">Chitooligosaccharide deacetylase</fullName>
    </recommendedName>
    <alternativeName>
        <fullName evidence="6">Nodulation protein B</fullName>
    </alternativeName>
</protein>
<gene>
    <name evidence="10" type="ordered locus">RPB_2500</name>
</gene>
<dbReference type="STRING" id="316058.RPB_2500"/>
<evidence type="ECO:0000256" key="1">
    <source>
        <dbReference type="ARBA" id="ARBA00003236"/>
    </source>
</evidence>
<dbReference type="GO" id="GO:0016020">
    <property type="term" value="C:membrane"/>
    <property type="evidence" value="ECO:0007669"/>
    <property type="project" value="TreeGrafter"/>
</dbReference>
<keyword evidence="5" id="KW-0378">Hydrolase</keyword>
<feature type="compositionally biased region" description="Pro residues" evidence="7">
    <location>
        <begin position="35"/>
        <end position="46"/>
    </location>
</feature>
<dbReference type="GO" id="GO:0005975">
    <property type="term" value="P:carbohydrate metabolic process"/>
    <property type="evidence" value="ECO:0007669"/>
    <property type="project" value="InterPro"/>
</dbReference>
<dbReference type="eggNOG" id="COG0726">
    <property type="taxonomic scope" value="Bacteria"/>
</dbReference>
<evidence type="ECO:0000256" key="6">
    <source>
        <dbReference type="ARBA" id="ARBA00032976"/>
    </source>
</evidence>
<evidence type="ECO:0000313" key="11">
    <source>
        <dbReference type="Proteomes" id="UP000008809"/>
    </source>
</evidence>
<evidence type="ECO:0000256" key="7">
    <source>
        <dbReference type="SAM" id="MobiDB-lite"/>
    </source>
</evidence>
<dbReference type="GO" id="GO:0016810">
    <property type="term" value="F:hydrolase activity, acting on carbon-nitrogen (but not peptide) bonds"/>
    <property type="evidence" value="ECO:0007669"/>
    <property type="project" value="InterPro"/>
</dbReference>
<dbReference type="PROSITE" id="PS51677">
    <property type="entry name" value="NODB"/>
    <property type="match status" value="1"/>
</dbReference>
<evidence type="ECO:0000256" key="3">
    <source>
        <dbReference type="ARBA" id="ARBA00020071"/>
    </source>
</evidence>
<evidence type="ECO:0000259" key="9">
    <source>
        <dbReference type="PROSITE" id="PS51677"/>
    </source>
</evidence>
<evidence type="ECO:0000256" key="5">
    <source>
        <dbReference type="ARBA" id="ARBA00022801"/>
    </source>
</evidence>
<dbReference type="InterPro" id="IPR011330">
    <property type="entry name" value="Glyco_hydro/deAcase_b/a-brl"/>
</dbReference>
<feature type="region of interest" description="Disordered" evidence="7">
    <location>
        <begin position="25"/>
        <end position="50"/>
    </location>
</feature>
<keyword evidence="4" id="KW-0479">Metal-binding</keyword>
<sequence>MRIATGLLVASAISLAAIGGAWSQAAPKTTGATPQPAPPQAAPAPAPAKQACANPDAIGVGRVVEIDTTGGPGFGFEHFKQLDFLRDKEVVLTFDDGPWPSNTPAVLKALADHCTKAIFFPIGKHATYYPEILKQVAAAGHTIGAHTWSHANLSNKKLTEDQRKDEIEKGFAAVKWALGSSPSPFFRFPALQHPPEMVTYLGTRNVSMFSCDLDSFDFKARKPQQVVDTVMTKVDKLGKGIILMHDFQKSTAEALPELLRRLKQGGYKVVQMKAKAPVVTMAKYEEELAKSNALPTVSTRPVSSVVQTISE</sequence>
<dbReference type="SUPFAM" id="SSF88713">
    <property type="entry name" value="Glycoside hydrolase/deacetylase"/>
    <property type="match status" value="1"/>
</dbReference>
<name>Q2IX55_RHOP2</name>
<dbReference type="CDD" id="cd10917">
    <property type="entry name" value="CE4_NodB_like_6s_7s"/>
    <property type="match status" value="1"/>
</dbReference>
<evidence type="ECO:0000256" key="2">
    <source>
        <dbReference type="ARBA" id="ARBA00010973"/>
    </source>
</evidence>
<dbReference type="InterPro" id="IPR002509">
    <property type="entry name" value="NODB_dom"/>
</dbReference>
<keyword evidence="11" id="KW-1185">Reference proteome</keyword>
<evidence type="ECO:0000313" key="10">
    <source>
        <dbReference type="EMBL" id="ABD07205.1"/>
    </source>
</evidence>
<feature type="domain" description="NodB homology" evidence="9">
    <location>
        <begin position="88"/>
        <end position="270"/>
    </location>
</feature>
<keyword evidence="8" id="KW-0732">Signal</keyword>
<comment type="similarity">
    <text evidence="2">Belongs to the polysaccharide deacetylase family.</text>
</comment>
<dbReference type="RefSeq" id="WP_011441390.1">
    <property type="nucleotide sequence ID" value="NC_007778.1"/>
</dbReference>
<feature type="signal peptide" evidence="8">
    <location>
        <begin position="1"/>
        <end position="25"/>
    </location>
</feature>
<dbReference type="HOGENOM" id="CLU_021264_8_1_5"/>
<evidence type="ECO:0000256" key="4">
    <source>
        <dbReference type="ARBA" id="ARBA00022723"/>
    </source>
</evidence>
<feature type="chain" id="PRO_5004210822" description="Chitooligosaccharide deacetylase" evidence="8">
    <location>
        <begin position="26"/>
        <end position="311"/>
    </location>
</feature>
<dbReference type="PANTHER" id="PTHR10587">
    <property type="entry name" value="GLYCOSYL TRANSFERASE-RELATED"/>
    <property type="match status" value="1"/>
</dbReference>
<reference evidence="10 11" key="1">
    <citation type="submission" date="2006-01" db="EMBL/GenBank/DDBJ databases">
        <title>Complete sequence of Rhodopseudomonas palustris HaA2.</title>
        <authorList>
            <consortium name="US DOE Joint Genome Institute"/>
            <person name="Copeland A."/>
            <person name="Lucas S."/>
            <person name="Lapidus A."/>
            <person name="Barry K."/>
            <person name="Detter J.C."/>
            <person name="Glavina T."/>
            <person name="Hammon N."/>
            <person name="Israni S."/>
            <person name="Pitluck S."/>
            <person name="Chain P."/>
            <person name="Malfatti S."/>
            <person name="Shin M."/>
            <person name="Vergez L."/>
            <person name="Schmutz J."/>
            <person name="Larimer F."/>
            <person name="Land M."/>
            <person name="Hauser L."/>
            <person name="Pelletier D.A."/>
            <person name="Kyrpides N."/>
            <person name="Anderson I."/>
            <person name="Oda Y."/>
            <person name="Harwood C.S."/>
            <person name="Richardson P."/>
        </authorList>
    </citation>
    <scope>NUCLEOTIDE SEQUENCE [LARGE SCALE GENOMIC DNA]</scope>
    <source>
        <strain evidence="10 11">HaA2</strain>
    </source>
</reference>
<comment type="function">
    <text evidence="1">Is involved in generating a small heat-stable compound (Nod), an acylated oligomer of N-acetylglucosamine, that stimulates mitosis in various plant protoplasts.</text>
</comment>
<dbReference type="GO" id="GO:0046872">
    <property type="term" value="F:metal ion binding"/>
    <property type="evidence" value="ECO:0007669"/>
    <property type="project" value="UniProtKB-KW"/>
</dbReference>
<dbReference type="AlphaFoldDB" id="Q2IX55"/>
<dbReference type="PANTHER" id="PTHR10587:SF133">
    <property type="entry name" value="CHITIN DEACETYLASE 1-RELATED"/>
    <property type="match status" value="1"/>
</dbReference>
<evidence type="ECO:0000256" key="8">
    <source>
        <dbReference type="SAM" id="SignalP"/>
    </source>
</evidence>
<dbReference type="EMBL" id="CP000250">
    <property type="protein sequence ID" value="ABD07205.1"/>
    <property type="molecule type" value="Genomic_DNA"/>
</dbReference>
<dbReference type="Pfam" id="PF01522">
    <property type="entry name" value="Polysacc_deac_1"/>
    <property type="match status" value="1"/>
</dbReference>
<dbReference type="InterPro" id="IPR050248">
    <property type="entry name" value="Polysacc_deacetylase_ArnD"/>
</dbReference>
<accession>Q2IX55</accession>
<dbReference type="Gene3D" id="3.20.20.370">
    <property type="entry name" value="Glycoside hydrolase/deacetylase"/>
    <property type="match status" value="1"/>
</dbReference>
<proteinExistence type="inferred from homology"/>